<dbReference type="PANTHER" id="PTHR37829">
    <property type="entry name" value="PHAGE-LIKE ELEMENT PBSX PROTEIN XKDT"/>
    <property type="match status" value="1"/>
</dbReference>
<evidence type="ECO:0000259" key="2">
    <source>
        <dbReference type="Pfam" id="PF04865"/>
    </source>
</evidence>
<feature type="domain" description="Baseplate protein J-like barrel" evidence="2">
    <location>
        <begin position="80"/>
        <end position="157"/>
    </location>
</feature>
<evidence type="ECO:0000259" key="4">
    <source>
        <dbReference type="Pfam" id="PF26079"/>
    </source>
</evidence>
<evidence type="ECO:0000256" key="1">
    <source>
        <dbReference type="ARBA" id="ARBA00038087"/>
    </source>
</evidence>
<gene>
    <name evidence="5" type="ORF">ACFSUC_09320</name>
</gene>
<dbReference type="Pfam" id="PF04865">
    <property type="entry name" value="Baseplate_J"/>
    <property type="match status" value="1"/>
</dbReference>
<sequence length="348" mass="37536">MDEILKKLLDAINDAYDKTEGYIVYDLLKACALVMADYDIKLEKIQRLFDVDNMTGSTLETYVYQRKGIERNEATYAVGTLTVTGSGTVNEGDLFETASGVQFKAIETKTIDGTGSISIQAVVAGSIGNVPANHITQIPVTLSGITSVANPQPTYDGFEAESDDSLRDRYYIAVRTPATSANVYHYLQWTKETAGVGDAKIFSLEQGDNTVEIVIINADKQPASQTLVDTVQEYIDPNSEGLGNGQAAIGAFCYVLAATGVPINVSVNIVKDSNYTDEQVQTNIEYNIIEYLKNIAFKQSYVSYAAISNAIFDAEGVQDFSTLSVNGGTSNILIGDKEVATLGDVVIA</sequence>
<evidence type="ECO:0000313" key="5">
    <source>
        <dbReference type="EMBL" id="MFD2671806.1"/>
    </source>
</evidence>
<feature type="domain" description="Baseplate J-like central" evidence="3">
    <location>
        <begin position="178"/>
        <end position="257"/>
    </location>
</feature>
<protein>
    <submittedName>
        <fullName evidence="5">Baseplate J/gp47 family protein</fullName>
    </submittedName>
</protein>
<feature type="domain" description="Baseplate J-like C-terminal" evidence="4">
    <location>
        <begin position="263"/>
        <end position="347"/>
    </location>
</feature>
<dbReference type="Pfam" id="PF26079">
    <property type="entry name" value="Baseplate_J_C"/>
    <property type="match status" value="1"/>
</dbReference>
<keyword evidence="6" id="KW-1185">Reference proteome</keyword>
<proteinExistence type="inferred from homology"/>
<organism evidence="5 6">
    <name type="scientific">Marinicrinis sediminis</name>
    <dbReference type="NCBI Taxonomy" id="1652465"/>
    <lineage>
        <taxon>Bacteria</taxon>
        <taxon>Bacillati</taxon>
        <taxon>Bacillota</taxon>
        <taxon>Bacilli</taxon>
        <taxon>Bacillales</taxon>
        <taxon>Paenibacillaceae</taxon>
    </lineage>
</organism>
<comment type="similarity">
    <text evidence="1">Belongs to the Mu gp47/PBSX XkdT family.</text>
</comment>
<dbReference type="InterPro" id="IPR006949">
    <property type="entry name" value="Barrel_Baseplate_J-like"/>
</dbReference>
<dbReference type="InterPro" id="IPR058530">
    <property type="entry name" value="Baseplate_J-like_C"/>
</dbReference>
<comment type="caution">
    <text evidence="5">The sequence shown here is derived from an EMBL/GenBank/DDBJ whole genome shotgun (WGS) entry which is preliminary data.</text>
</comment>
<evidence type="ECO:0000313" key="6">
    <source>
        <dbReference type="Proteomes" id="UP001597497"/>
    </source>
</evidence>
<evidence type="ECO:0000259" key="3">
    <source>
        <dbReference type="Pfam" id="PF26078"/>
    </source>
</evidence>
<reference evidence="6" key="1">
    <citation type="journal article" date="2019" name="Int. J. Syst. Evol. Microbiol.">
        <title>The Global Catalogue of Microorganisms (GCM) 10K type strain sequencing project: providing services to taxonomists for standard genome sequencing and annotation.</title>
        <authorList>
            <consortium name="The Broad Institute Genomics Platform"/>
            <consortium name="The Broad Institute Genome Sequencing Center for Infectious Disease"/>
            <person name="Wu L."/>
            <person name="Ma J."/>
        </authorList>
    </citation>
    <scope>NUCLEOTIDE SEQUENCE [LARGE SCALE GENOMIC DNA]</scope>
    <source>
        <strain evidence="6">KCTC 33676</strain>
    </source>
</reference>
<dbReference type="EMBL" id="JBHUMM010000015">
    <property type="protein sequence ID" value="MFD2671806.1"/>
    <property type="molecule type" value="Genomic_DNA"/>
</dbReference>
<dbReference type="InterPro" id="IPR052399">
    <property type="entry name" value="Phage_Baseplate_Assmbl_Protein"/>
</dbReference>
<name>A0ABW5R9S7_9BACL</name>
<dbReference type="PANTHER" id="PTHR37829:SF3">
    <property type="entry name" value="PROTEIN JAYE-RELATED"/>
    <property type="match status" value="1"/>
</dbReference>
<dbReference type="Pfam" id="PF26078">
    <property type="entry name" value="Baseplate_J_M"/>
    <property type="match status" value="1"/>
</dbReference>
<dbReference type="InterPro" id="IPR058531">
    <property type="entry name" value="Baseplate_J_M"/>
</dbReference>
<dbReference type="Proteomes" id="UP001597497">
    <property type="component" value="Unassembled WGS sequence"/>
</dbReference>
<dbReference type="RefSeq" id="WP_379929280.1">
    <property type="nucleotide sequence ID" value="NZ_JBHUMM010000015.1"/>
</dbReference>
<accession>A0ABW5R9S7</accession>